<comment type="caution">
    <text evidence="4">The sequence shown here is derived from an EMBL/GenBank/DDBJ whole genome shotgun (WGS) entry which is preliminary data.</text>
</comment>
<dbReference type="CDD" id="cd02205">
    <property type="entry name" value="CBS_pair_SF"/>
    <property type="match status" value="1"/>
</dbReference>
<evidence type="ECO:0000256" key="1">
    <source>
        <dbReference type="ARBA" id="ARBA00023122"/>
    </source>
</evidence>
<sequence length="230" mass="24711">MFSVYGVTGRQFTGSAEQLRQIERVNAAARTRRIDPNEDVLPERVSADPTLNTPLEPVAVPAAGTTVARRTALAAYAQTGAPETQRQPLTRVAEIMHTPAFTLPENTTVLQAWRLLAYHGYAQAPVVSASGMLVGLLLRADLLPPERMAVPDLAQEGWAALMAQPVSELMWTPVPSTSADNEIRRVAAVLHEDGLPGLPVVDDAGAVVGFVSRSDIVRAVAHEPPLDLWS</sequence>
<gene>
    <name evidence="4" type="ORF">DES41_103590</name>
</gene>
<name>A0A368XYD0_9BURK</name>
<keyword evidence="1 2" id="KW-0129">CBS domain</keyword>
<dbReference type="PANTHER" id="PTHR43080:SF26">
    <property type="entry name" value="REGULATORY PROTEIN"/>
    <property type="match status" value="1"/>
</dbReference>
<proteinExistence type="predicted"/>
<accession>A0A368XYD0</accession>
<dbReference type="Gene3D" id="3.10.580.10">
    <property type="entry name" value="CBS-domain"/>
    <property type="match status" value="1"/>
</dbReference>
<protein>
    <submittedName>
        <fullName evidence="4">CBS domain protein</fullName>
    </submittedName>
</protein>
<dbReference type="InterPro" id="IPR046342">
    <property type="entry name" value="CBS_dom_sf"/>
</dbReference>
<dbReference type="OrthoDB" id="9811720at2"/>
<dbReference type="Proteomes" id="UP000252884">
    <property type="component" value="Unassembled WGS sequence"/>
</dbReference>
<evidence type="ECO:0000313" key="5">
    <source>
        <dbReference type="Proteomes" id="UP000252884"/>
    </source>
</evidence>
<feature type="domain" description="CBS" evidence="3">
    <location>
        <begin position="170"/>
        <end position="228"/>
    </location>
</feature>
<dbReference type="SUPFAM" id="SSF54631">
    <property type="entry name" value="CBS-domain pair"/>
    <property type="match status" value="1"/>
</dbReference>
<dbReference type="Pfam" id="PF00571">
    <property type="entry name" value="CBS"/>
    <property type="match status" value="2"/>
</dbReference>
<keyword evidence="5" id="KW-1185">Reference proteome</keyword>
<dbReference type="InterPro" id="IPR000644">
    <property type="entry name" value="CBS_dom"/>
</dbReference>
<dbReference type="PROSITE" id="PS51371">
    <property type="entry name" value="CBS"/>
    <property type="match status" value="2"/>
</dbReference>
<evidence type="ECO:0000313" key="4">
    <source>
        <dbReference type="EMBL" id="RCW72982.1"/>
    </source>
</evidence>
<organism evidence="4 5">
    <name type="scientific">Pseudorhodoferax soli</name>
    <dbReference type="NCBI Taxonomy" id="545864"/>
    <lineage>
        <taxon>Bacteria</taxon>
        <taxon>Pseudomonadati</taxon>
        <taxon>Pseudomonadota</taxon>
        <taxon>Betaproteobacteria</taxon>
        <taxon>Burkholderiales</taxon>
        <taxon>Comamonadaceae</taxon>
    </lineage>
</organism>
<dbReference type="InterPro" id="IPR051257">
    <property type="entry name" value="Diverse_CBS-Domain"/>
</dbReference>
<evidence type="ECO:0000256" key="2">
    <source>
        <dbReference type="PROSITE-ProRule" id="PRU00703"/>
    </source>
</evidence>
<dbReference type="PANTHER" id="PTHR43080">
    <property type="entry name" value="CBS DOMAIN-CONTAINING PROTEIN CBSX3, MITOCHONDRIAL"/>
    <property type="match status" value="1"/>
</dbReference>
<dbReference type="AlphaFoldDB" id="A0A368XYD0"/>
<dbReference type="SMART" id="SM00116">
    <property type="entry name" value="CBS"/>
    <property type="match status" value="2"/>
</dbReference>
<dbReference type="RefSeq" id="WP_114468353.1">
    <property type="nucleotide sequence ID" value="NZ_QPJK01000003.1"/>
</dbReference>
<dbReference type="EMBL" id="QPJK01000003">
    <property type="protein sequence ID" value="RCW72982.1"/>
    <property type="molecule type" value="Genomic_DNA"/>
</dbReference>
<reference evidence="4 5" key="1">
    <citation type="submission" date="2018-07" db="EMBL/GenBank/DDBJ databases">
        <title>Genomic Encyclopedia of Type Strains, Phase IV (KMG-IV): sequencing the most valuable type-strain genomes for metagenomic binning, comparative biology and taxonomic classification.</title>
        <authorList>
            <person name="Goeker M."/>
        </authorList>
    </citation>
    <scope>NUCLEOTIDE SEQUENCE [LARGE SCALE GENOMIC DNA]</scope>
    <source>
        <strain evidence="4 5">DSM 21634</strain>
    </source>
</reference>
<feature type="domain" description="CBS" evidence="3">
    <location>
        <begin position="96"/>
        <end position="153"/>
    </location>
</feature>
<evidence type="ECO:0000259" key="3">
    <source>
        <dbReference type="PROSITE" id="PS51371"/>
    </source>
</evidence>